<evidence type="ECO:0000256" key="12">
    <source>
        <dbReference type="SAM" id="MobiDB-lite"/>
    </source>
</evidence>
<protein>
    <recommendedName>
        <fullName evidence="11">Regulatory protein MsrR</fullName>
    </recommendedName>
</protein>
<keyword evidence="8 13" id="KW-0472">Membrane</keyword>
<dbReference type="InterPro" id="IPR050922">
    <property type="entry name" value="LytR/CpsA/Psr_CW_biosynth"/>
</dbReference>
<dbReference type="NCBIfam" id="TIGR00350">
    <property type="entry name" value="lytR_cpsA_psr"/>
    <property type="match status" value="1"/>
</dbReference>
<sequence length="408" mass="46527">MSRMDRNKKIHEESEKVQRKEERKKKAFRREKTTDEFEKETTLHNKTETEAKNDNFLDTADLNYLENLDNPFKQKNQQREYQKSTYQEPIQKNKKRFPLAWKKKTKDPNQPRKKRNWKKNILRILIFLIGYSLVTFAIGNFQAKHDATMPAIETQEFAGAKSEDGTSNILLLGSDTRDNVSGRSDSMMVLQVDGSGKPKLVSFMRDMYVSIPGVGENKLNAAYAYGGADLVRQTLLENFGINCRYYAMVDFQTFEKGIDALFSNGVKIDAEKDMSSYIDEPISQGEQQMNGHTLLNYARFRMDEEGDFGRVRRQQQVMTAVSSQIKNPLVLIKAPYAMGKVFGYLSTDISNFYIFTHLFGFAKMAGGIDRLTLPVDGSWSYIDTDNAGSALDVDNATNSAQVQAFLAK</sequence>
<name>A0ABS6TBE6_9ENTE</name>
<dbReference type="RefSeq" id="WP_218325278.1">
    <property type="nucleotide sequence ID" value="NZ_JAHUZB010000002.1"/>
</dbReference>
<feature type="transmembrane region" description="Helical" evidence="13">
    <location>
        <begin position="121"/>
        <end position="141"/>
    </location>
</feature>
<feature type="region of interest" description="Disordered" evidence="12">
    <location>
        <begin position="70"/>
        <end position="93"/>
    </location>
</feature>
<accession>A0ABS6TBE6</accession>
<evidence type="ECO:0000256" key="4">
    <source>
        <dbReference type="ARBA" id="ARBA00022692"/>
    </source>
</evidence>
<evidence type="ECO:0000259" key="14">
    <source>
        <dbReference type="Pfam" id="PF03816"/>
    </source>
</evidence>
<comment type="function">
    <text evidence="10">Involved in SarA attenuation. Affects resistance to oxacillin and teicoplanin, as well as the synthesis of virulence factors.</text>
</comment>
<proteinExistence type="inferred from homology"/>
<dbReference type="EMBL" id="JAHUZB010000002">
    <property type="protein sequence ID" value="MBV7390229.1"/>
    <property type="molecule type" value="Genomic_DNA"/>
</dbReference>
<keyword evidence="9" id="KW-0804">Transcription</keyword>
<keyword evidence="5" id="KW-0735">Signal-anchor</keyword>
<evidence type="ECO:0000256" key="9">
    <source>
        <dbReference type="ARBA" id="ARBA00023163"/>
    </source>
</evidence>
<feature type="region of interest" description="Disordered" evidence="12">
    <location>
        <begin position="1"/>
        <end position="55"/>
    </location>
</feature>
<dbReference type="Proteomes" id="UP000774130">
    <property type="component" value="Unassembled WGS sequence"/>
</dbReference>
<evidence type="ECO:0000256" key="11">
    <source>
        <dbReference type="ARBA" id="ARBA00040752"/>
    </source>
</evidence>
<evidence type="ECO:0000256" key="10">
    <source>
        <dbReference type="ARBA" id="ARBA00037178"/>
    </source>
</evidence>
<evidence type="ECO:0000256" key="1">
    <source>
        <dbReference type="ARBA" id="ARBA00004401"/>
    </source>
</evidence>
<comment type="similarity">
    <text evidence="2">Belongs to the LytR/CpsA/Psr (LCP) family.</text>
</comment>
<dbReference type="PANTHER" id="PTHR33392:SF8">
    <property type="entry name" value="REGULATORY PROTEIN MSRR"/>
    <property type="match status" value="1"/>
</dbReference>
<comment type="subcellular location">
    <subcellularLocation>
        <location evidence="1">Cell membrane</location>
        <topology evidence="1">Single-pass type II membrane protein</topology>
    </subcellularLocation>
</comment>
<dbReference type="Pfam" id="PF03816">
    <property type="entry name" value="LytR_cpsA_psr"/>
    <property type="match status" value="1"/>
</dbReference>
<keyword evidence="16" id="KW-1185">Reference proteome</keyword>
<gene>
    <name evidence="15" type="ORF">KUA55_06015</name>
</gene>
<feature type="compositionally biased region" description="Basic and acidic residues" evidence="12">
    <location>
        <begin position="30"/>
        <end position="55"/>
    </location>
</feature>
<keyword evidence="3" id="KW-1003">Cell membrane</keyword>
<evidence type="ECO:0000256" key="7">
    <source>
        <dbReference type="ARBA" id="ARBA00023015"/>
    </source>
</evidence>
<reference evidence="15 16" key="1">
    <citation type="submission" date="2021-06" db="EMBL/GenBank/DDBJ databases">
        <title>Enterococcus alishanensis sp. nov., a novel lactic acid bacterium isolated from fresh coffee beans.</title>
        <authorList>
            <person name="Chen Y.-S."/>
        </authorList>
    </citation>
    <scope>NUCLEOTIDE SEQUENCE [LARGE SCALE GENOMIC DNA]</scope>
    <source>
        <strain evidence="15 16">ALS3</strain>
    </source>
</reference>
<feature type="compositionally biased region" description="Basic and acidic residues" evidence="12">
    <location>
        <begin position="1"/>
        <end position="21"/>
    </location>
</feature>
<comment type="caution">
    <text evidence="15">The sequence shown here is derived from an EMBL/GenBank/DDBJ whole genome shotgun (WGS) entry which is preliminary data.</text>
</comment>
<evidence type="ECO:0000256" key="5">
    <source>
        <dbReference type="ARBA" id="ARBA00022968"/>
    </source>
</evidence>
<evidence type="ECO:0000256" key="8">
    <source>
        <dbReference type="ARBA" id="ARBA00023136"/>
    </source>
</evidence>
<keyword evidence="7" id="KW-0805">Transcription regulation</keyword>
<evidence type="ECO:0000256" key="13">
    <source>
        <dbReference type="SAM" id="Phobius"/>
    </source>
</evidence>
<keyword evidence="6 13" id="KW-1133">Transmembrane helix</keyword>
<feature type="domain" description="Cell envelope-related transcriptional attenuator" evidence="14">
    <location>
        <begin position="183"/>
        <end position="326"/>
    </location>
</feature>
<evidence type="ECO:0000313" key="15">
    <source>
        <dbReference type="EMBL" id="MBV7390229.1"/>
    </source>
</evidence>
<dbReference type="InterPro" id="IPR004474">
    <property type="entry name" value="LytR_CpsA_psr"/>
</dbReference>
<evidence type="ECO:0000256" key="2">
    <source>
        <dbReference type="ARBA" id="ARBA00006068"/>
    </source>
</evidence>
<organism evidence="15 16">
    <name type="scientific">Enterococcus alishanensis</name>
    <dbReference type="NCBI Taxonomy" id="1303817"/>
    <lineage>
        <taxon>Bacteria</taxon>
        <taxon>Bacillati</taxon>
        <taxon>Bacillota</taxon>
        <taxon>Bacilli</taxon>
        <taxon>Lactobacillales</taxon>
        <taxon>Enterococcaceae</taxon>
        <taxon>Enterococcus</taxon>
    </lineage>
</organism>
<evidence type="ECO:0000256" key="6">
    <source>
        <dbReference type="ARBA" id="ARBA00022989"/>
    </source>
</evidence>
<evidence type="ECO:0000256" key="3">
    <source>
        <dbReference type="ARBA" id="ARBA00022475"/>
    </source>
</evidence>
<keyword evidence="4 13" id="KW-0812">Transmembrane</keyword>
<dbReference type="PANTHER" id="PTHR33392">
    <property type="entry name" value="POLYISOPRENYL-TEICHOIC ACID--PEPTIDOGLYCAN TEICHOIC ACID TRANSFERASE TAGU"/>
    <property type="match status" value="1"/>
</dbReference>
<evidence type="ECO:0000313" key="16">
    <source>
        <dbReference type="Proteomes" id="UP000774130"/>
    </source>
</evidence>